<dbReference type="STRING" id="98765.A0A2R6NZJ7"/>
<sequence>MEIMRTRVCQPFRRIQARQIQSRPTLHHDHLAFFDSFPHFQQRNHPLSNIPTGEAAAGRLVLSALLKPAYLATSTGSDTDPEKEIHPQEPGEISDQEWEIRTVRPEAESKPSNGTWSLTNALGLKTKGKEKAKEEQTESESIYSPRIRLTNYTYTFSPITGHILHHNVDSIEPAPTQALFEALGKLGLFGSGSSGAGNAGPGIGR</sequence>
<accession>A0A2R6NZJ7</accession>
<feature type="region of interest" description="Disordered" evidence="1">
    <location>
        <begin position="105"/>
        <end position="141"/>
    </location>
</feature>
<comment type="caution">
    <text evidence="2">The sequence shown here is derived from an EMBL/GenBank/DDBJ whole genome shotgun (WGS) entry which is preliminary data.</text>
</comment>
<dbReference type="AlphaFoldDB" id="A0A2R6NZJ7"/>
<evidence type="ECO:0000256" key="1">
    <source>
        <dbReference type="SAM" id="MobiDB-lite"/>
    </source>
</evidence>
<name>A0A2R6NZJ7_9APHY</name>
<evidence type="ECO:0000313" key="3">
    <source>
        <dbReference type="Proteomes" id="UP000186601"/>
    </source>
</evidence>
<protein>
    <submittedName>
        <fullName evidence="2">Uncharacterized protein</fullName>
    </submittedName>
</protein>
<gene>
    <name evidence="2" type="ORF">PHLCEN_2v6404</name>
</gene>
<feature type="compositionally biased region" description="Basic and acidic residues" evidence="1">
    <location>
        <begin position="127"/>
        <end position="136"/>
    </location>
</feature>
<reference evidence="2 3" key="1">
    <citation type="submission" date="2018-02" db="EMBL/GenBank/DDBJ databases">
        <title>Genome sequence of the basidiomycete white-rot fungus Phlebia centrifuga.</title>
        <authorList>
            <person name="Granchi Z."/>
            <person name="Peng M."/>
            <person name="de Vries R.P."/>
            <person name="Hilden K."/>
            <person name="Makela M.R."/>
            <person name="Grigoriev I."/>
            <person name="Riley R."/>
        </authorList>
    </citation>
    <scope>NUCLEOTIDE SEQUENCE [LARGE SCALE GENOMIC DNA]</scope>
    <source>
        <strain evidence="2 3">FBCC195</strain>
    </source>
</reference>
<dbReference type="OrthoDB" id="1099063at2759"/>
<evidence type="ECO:0000313" key="2">
    <source>
        <dbReference type="EMBL" id="PSR81325.1"/>
    </source>
</evidence>
<feature type="compositionally biased region" description="Polar residues" evidence="1">
    <location>
        <begin position="110"/>
        <end position="120"/>
    </location>
</feature>
<keyword evidence="3" id="KW-1185">Reference proteome</keyword>
<dbReference type="Proteomes" id="UP000186601">
    <property type="component" value="Unassembled WGS sequence"/>
</dbReference>
<proteinExistence type="predicted"/>
<dbReference type="EMBL" id="MLYV02000622">
    <property type="protein sequence ID" value="PSR81325.1"/>
    <property type="molecule type" value="Genomic_DNA"/>
</dbReference>
<organism evidence="2 3">
    <name type="scientific">Hermanssonia centrifuga</name>
    <dbReference type="NCBI Taxonomy" id="98765"/>
    <lineage>
        <taxon>Eukaryota</taxon>
        <taxon>Fungi</taxon>
        <taxon>Dikarya</taxon>
        <taxon>Basidiomycota</taxon>
        <taxon>Agaricomycotina</taxon>
        <taxon>Agaricomycetes</taxon>
        <taxon>Polyporales</taxon>
        <taxon>Meruliaceae</taxon>
        <taxon>Hermanssonia</taxon>
    </lineage>
</organism>